<proteinExistence type="predicted"/>
<dbReference type="KEGG" id="vg:29069309"/>
<dbReference type="RefSeq" id="YP_009293155.1">
    <property type="nucleotide sequence ID" value="NC_031127.1"/>
</dbReference>
<sequence length="201" mass="22624">MCQFPDVNDILNDLERGADEVEYAEIARLLPNDTSDLYEVVEPRNVLSVKIIRAQSAGFSKNLLGGLYEAISRNKLISSAQLKVEATTMRIRRYRRTVRVPGVSLYYKPNIFPDDKGPIEIHLVLRDGWEDTWLAVEHDKFPCADDVTPNEPMRLLGANELRAICSALIPREHHAKVVADLAVQYGWRRGVPAGNQVCLIG</sequence>
<evidence type="ECO:0000313" key="1">
    <source>
        <dbReference type="EMBL" id="ANZ49269.1"/>
    </source>
</evidence>
<gene>
    <name evidence="1" type="ORF">HUXLEY_187</name>
</gene>
<organism evidence="1 2">
    <name type="scientific">Erwinia phage vB_EamM_Huxley</name>
    <dbReference type="NCBI Taxonomy" id="1883373"/>
    <lineage>
        <taxon>Viruses</taxon>
        <taxon>Duplodnaviria</taxon>
        <taxon>Heunggongvirae</taxon>
        <taxon>Uroviricota</taxon>
        <taxon>Caudoviricetes</taxon>
        <taxon>Chimalliviridae</taxon>
        <taxon>Machinavirus</taxon>
        <taxon>Machinavirus machina</taxon>
    </lineage>
</organism>
<accession>A0A1B2IDD4</accession>
<evidence type="ECO:0000313" key="2">
    <source>
        <dbReference type="Proteomes" id="UP000203302"/>
    </source>
</evidence>
<dbReference type="Proteomes" id="UP000203302">
    <property type="component" value="Segment"/>
</dbReference>
<dbReference type="EMBL" id="KX397368">
    <property type="protein sequence ID" value="ANZ49269.1"/>
    <property type="molecule type" value="Genomic_DNA"/>
</dbReference>
<protein>
    <submittedName>
        <fullName evidence="1">Uncharacterized protein</fullName>
    </submittedName>
</protein>
<name>A0A1B2IDD4_9CAUD</name>
<reference evidence="2" key="1">
    <citation type="submission" date="2016-06" db="EMBL/GenBank/DDBJ databases">
        <authorList>
            <person name="Berg J.A."/>
            <person name="Grossarth S.E."/>
            <person name="Jarvis T.M."/>
            <person name="Merrill B.D."/>
            <person name="Breakwell D.P."/>
            <person name="Hope S."/>
            <person name="Grose J.H."/>
        </authorList>
    </citation>
    <scope>NUCLEOTIDE SEQUENCE [LARGE SCALE GENOMIC DNA]</scope>
</reference>
<dbReference type="GeneID" id="29069309"/>